<keyword evidence="3" id="KW-1185">Reference proteome</keyword>
<feature type="compositionally biased region" description="Polar residues" evidence="1">
    <location>
        <begin position="1"/>
        <end position="14"/>
    </location>
</feature>
<dbReference type="RefSeq" id="WP_050058307.1">
    <property type="nucleotide sequence ID" value="NZ_JACHEK010000009.1"/>
</dbReference>
<dbReference type="OrthoDB" id="9796641at2"/>
<evidence type="ECO:0000313" key="2">
    <source>
        <dbReference type="EMBL" id="MBB6146230.1"/>
    </source>
</evidence>
<sequence>MNETSTIARHSLSQIKAMRERGEDQTSPEAPEAESLGTDFWSSARVVMPAGKTSVHLRLDNDVVDWFKAAGKGHLTRMNAVLRAYVEAQKHNPSRS</sequence>
<evidence type="ECO:0000313" key="3">
    <source>
        <dbReference type="Proteomes" id="UP000538666"/>
    </source>
</evidence>
<name>A0A841JYL5_9BACT</name>
<dbReference type="EMBL" id="JACHEK010000009">
    <property type="protein sequence ID" value="MBB6146230.1"/>
    <property type="molecule type" value="Genomic_DNA"/>
</dbReference>
<protein>
    <submittedName>
        <fullName evidence="2">Uncharacterized protein (DUF4415 family)</fullName>
    </submittedName>
</protein>
<comment type="caution">
    <text evidence="2">The sequence shown here is derived from an EMBL/GenBank/DDBJ whole genome shotgun (WGS) entry which is preliminary data.</text>
</comment>
<feature type="region of interest" description="Disordered" evidence="1">
    <location>
        <begin position="1"/>
        <end position="37"/>
    </location>
</feature>
<organism evidence="2 3">
    <name type="scientific">Silvibacterium bohemicum</name>
    <dbReference type="NCBI Taxonomy" id="1577686"/>
    <lineage>
        <taxon>Bacteria</taxon>
        <taxon>Pseudomonadati</taxon>
        <taxon>Acidobacteriota</taxon>
        <taxon>Terriglobia</taxon>
        <taxon>Terriglobales</taxon>
        <taxon>Acidobacteriaceae</taxon>
        <taxon>Silvibacterium</taxon>
    </lineage>
</organism>
<evidence type="ECO:0000256" key="1">
    <source>
        <dbReference type="SAM" id="MobiDB-lite"/>
    </source>
</evidence>
<gene>
    <name evidence="2" type="ORF">HNQ77_004202</name>
</gene>
<dbReference type="InterPro" id="IPR025528">
    <property type="entry name" value="BrnA_antitoxin"/>
</dbReference>
<dbReference type="Proteomes" id="UP000538666">
    <property type="component" value="Unassembled WGS sequence"/>
</dbReference>
<reference evidence="2 3" key="1">
    <citation type="submission" date="2020-08" db="EMBL/GenBank/DDBJ databases">
        <title>Genomic Encyclopedia of Type Strains, Phase IV (KMG-IV): sequencing the most valuable type-strain genomes for metagenomic binning, comparative biology and taxonomic classification.</title>
        <authorList>
            <person name="Goeker M."/>
        </authorList>
    </citation>
    <scope>NUCLEOTIDE SEQUENCE [LARGE SCALE GENOMIC DNA]</scope>
    <source>
        <strain evidence="2 3">DSM 103733</strain>
    </source>
</reference>
<dbReference type="AlphaFoldDB" id="A0A841JYL5"/>
<dbReference type="Pfam" id="PF14384">
    <property type="entry name" value="BrnA_antitoxin"/>
    <property type="match status" value="1"/>
</dbReference>
<proteinExistence type="predicted"/>
<accession>A0A841JYL5</accession>